<dbReference type="Pfam" id="PF13527">
    <property type="entry name" value="Acetyltransf_9"/>
    <property type="match status" value="1"/>
</dbReference>
<dbReference type="InterPro" id="IPR041380">
    <property type="entry name" value="Acetyltransf_17"/>
</dbReference>
<comment type="caution">
    <text evidence="2">The sequence shown here is derived from an EMBL/GenBank/DDBJ whole genome shotgun (WGS) entry which is preliminary data.</text>
</comment>
<organism evidence="2 3">
    <name type="scientific">Alkalicoccobacillus gibsonii</name>
    <dbReference type="NCBI Taxonomy" id="79881"/>
    <lineage>
        <taxon>Bacteria</taxon>
        <taxon>Bacillati</taxon>
        <taxon>Bacillota</taxon>
        <taxon>Bacilli</taxon>
        <taxon>Bacillales</taxon>
        <taxon>Bacillaceae</taxon>
        <taxon>Alkalicoccobacillus</taxon>
    </lineage>
</organism>
<dbReference type="Pfam" id="PF17668">
    <property type="entry name" value="Acetyltransf_17"/>
    <property type="match status" value="1"/>
</dbReference>
<dbReference type="EC" id="2.3.1.-" evidence="2"/>
<dbReference type="Gene3D" id="3.40.630.30">
    <property type="match status" value="2"/>
</dbReference>
<gene>
    <name evidence="2" type="ORF">MKY91_08860</name>
</gene>
<dbReference type="RefSeq" id="WP_343130204.1">
    <property type="nucleotide sequence ID" value="NZ_JBCITK010000001.1"/>
</dbReference>
<proteinExistence type="predicted"/>
<dbReference type="Proteomes" id="UP001418796">
    <property type="component" value="Unassembled WGS sequence"/>
</dbReference>
<dbReference type="InterPro" id="IPR025559">
    <property type="entry name" value="Eis_dom"/>
</dbReference>
<dbReference type="InterPro" id="IPR016181">
    <property type="entry name" value="Acyl_CoA_acyltransferase"/>
</dbReference>
<keyword evidence="2" id="KW-0808">Transferase</keyword>
<evidence type="ECO:0000259" key="1">
    <source>
        <dbReference type="PROSITE" id="PS51186"/>
    </source>
</evidence>
<dbReference type="InterPro" id="IPR000182">
    <property type="entry name" value="GNAT_dom"/>
</dbReference>
<keyword evidence="2" id="KW-0012">Acyltransferase</keyword>
<sequence length="403" mass="47404">MSKQEIKRSLDIRSLDVQHVDQSAELLTYVFQVTNQDLAQIQGQHPMQWKKPVLEQCDGLGWFAGEKLVSQLVVYPFDVNIHGKAFKMGGVTGVGTYPEYAGLGLMNDLMKQGLQNMRAAGQHISYLFPYSIPYYRKKGWEIISDVITYKVRDTQIPKPYEVSGRMERVKWDHPDIKQAYEQFSRKENAAMIRNELAWDEHFRWEREELSACVYYNEYQEPTGYMYYKVENETFYVREMIFNNEDARRGLWNFIGAHFSMVYYVEGKIFQNEPLSFFLEDGEIEEKISPYYMARIVDASEFLLEFPFTNQPKSGFTLELTDPILEWNTGTFSFEWNNEKKLTESNAQQEHVIKTDVQTLCTMLLNYKKASHLKEVGRLSASEETIHFLEQIIPNNEPWFSDYF</sequence>
<feature type="domain" description="N-acetyltransferase" evidence="1">
    <location>
        <begin position="10"/>
        <end position="161"/>
    </location>
</feature>
<dbReference type="EMBL" id="JBCITK010000001">
    <property type="protein sequence ID" value="MEN0643253.1"/>
    <property type="molecule type" value="Genomic_DNA"/>
</dbReference>
<evidence type="ECO:0000313" key="2">
    <source>
        <dbReference type="EMBL" id="MEN0643253.1"/>
    </source>
</evidence>
<name>A0ABU9VH69_9BACI</name>
<dbReference type="PANTHER" id="PTHR37817">
    <property type="entry name" value="N-ACETYLTRANSFERASE EIS"/>
    <property type="match status" value="1"/>
</dbReference>
<reference evidence="2 3" key="1">
    <citation type="submission" date="2024-03" db="EMBL/GenBank/DDBJ databases">
        <title>Bacilli Hybrid Assemblies.</title>
        <authorList>
            <person name="Kovac J."/>
        </authorList>
    </citation>
    <scope>NUCLEOTIDE SEQUENCE [LARGE SCALE GENOMIC DNA]</scope>
    <source>
        <strain evidence="2 3">FSL R7-0666</strain>
    </source>
</reference>
<dbReference type="PANTHER" id="PTHR37817:SF1">
    <property type="entry name" value="N-ACETYLTRANSFERASE EIS"/>
    <property type="match status" value="1"/>
</dbReference>
<dbReference type="Gene3D" id="3.30.1050.10">
    <property type="entry name" value="SCP2 sterol-binding domain"/>
    <property type="match status" value="1"/>
</dbReference>
<dbReference type="PROSITE" id="PS51186">
    <property type="entry name" value="GNAT"/>
    <property type="match status" value="1"/>
</dbReference>
<evidence type="ECO:0000313" key="3">
    <source>
        <dbReference type="Proteomes" id="UP001418796"/>
    </source>
</evidence>
<dbReference type="SUPFAM" id="SSF55718">
    <property type="entry name" value="SCP-like"/>
    <property type="match status" value="1"/>
</dbReference>
<dbReference type="Pfam" id="PF13530">
    <property type="entry name" value="SCP2_2"/>
    <property type="match status" value="1"/>
</dbReference>
<keyword evidence="3" id="KW-1185">Reference proteome</keyword>
<protein>
    <submittedName>
        <fullName evidence="2">GNAT family N-acetyltransferase</fullName>
        <ecNumber evidence="2">2.3.1.-</ecNumber>
    </submittedName>
</protein>
<dbReference type="SUPFAM" id="SSF55729">
    <property type="entry name" value="Acyl-CoA N-acyltransferases (Nat)"/>
    <property type="match status" value="1"/>
</dbReference>
<dbReference type="GO" id="GO:0016746">
    <property type="term" value="F:acyltransferase activity"/>
    <property type="evidence" value="ECO:0007669"/>
    <property type="project" value="UniProtKB-KW"/>
</dbReference>
<dbReference type="InterPro" id="IPR051554">
    <property type="entry name" value="Acetyltransferase_Eis"/>
</dbReference>
<accession>A0ABU9VH69</accession>
<dbReference type="InterPro" id="IPR036527">
    <property type="entry name" value="SCP2_sterol-bd_dom_sf"/>
</dbReference>